<dbReference type="InterPro" id="IPR050756">
    <property type="entry name" value="CSN3"/>
</dbReference>
<comment type="caution">
    <text evidence="3">The sequence shown here is derived from an EMBL/GenBank/DDBJ whole genome shotgun (WGS) entry which is preliminary data.</text>
</comment>
<keyword evidence="1" id="KW-0963">Cytoplasm</keyword>
<gene>
    <name evidence="3" type="ORF">CSOL1703_00005059</name>
</gene>
<dbReference type="EMBL" id="CABFOC020000045">
    <property type="protein sequence ID" value="CAH0053188.1"/>
    <property type="molecule type" value="Genomic_DNA"/>
</dbReference>
<dbReference type="GO" id="GO:0006511">
    <property type="term" value="P:ubiquitin-dependent protein catabolic process"/>
    <property type="evidence" value="ECO:0007669"/>
    <property type="project" value="TreeGrafter"/>
</dbReference>
<sequence>MEQLASVLTSYPPNSASSTTLKQQDELIRVYVSALAKLSASSKRLILEQPEAILKLLDPAKNSIGYLFVVNAILNVSEPRIGRSSLLDAIVVILLSFDPLQVRYVGNLLLLLLELVGAGKLFPPRVAVEVLATAMLRLDPNASMFTSTHLLLANYAYETDCVEPALKVLERDITTYPIAGQKEQRFLCDPELPLTSYISIQTGLTGPVKAATVLEYDFVRALIYMSRREWTKARKALERVIAYPTKDKGVSKIMVDAHKKWLLVGLLSDGEVPSFPGYTSAAAKSAYNVTASSYRDVASLFSTPNAIEFVGGVESNRPIWLEDGNMSLIQEVQVAYQKWQILNLRRIYREVSIYKIQESTSSGETGEPLANPQQVISVVQKMIDNKTLKGEITVGPDSESFLTFRDEQEWSSEKDFAKEIAQAHHNINLLSQEYKASNERLSGHRDYVRFMIREQKRIDKDDSDAGGFDAQIEDEDLMNDIVHHG</sequence>
<dbReference type="GO" id="GO:0008180">
    <property type="term" value="C:COP9 signalosome"/>
    <property type="evidence" value="ECO:0007669"/>
    <property type="project" value="TreeGrafter"/>
</dbReference>
<reference evidence="3" key="1">
    <citation type="submission" date="2021-10" db="EMBL/GenBank/DDBJ databases">
        <authorList>
            <person name="Piombo E."/>
        </authorList>
    </citation>
    <scope>NUCLEOTIDE SEQUENCE</scope>
</reference>
<accession>A0A9N9ZD38</accession>
<dbReference type="OrthoDB" id="29061at2759"/>
<proteinExistence type="predicted"/>
<name>A0A9N9ZD38_9HYPO</name>
<organism evidence="3 4">
    <name type="scientific">Clonostachys solani</name>
    <dbReference type="NCBI Taxonomy" id="160281"/>
    <lineage>
        <taxon>Eukaryota</taxon>
        <taxon>Fungi</taxon>
        <taxon>Dikarya</taxon>
        <taxon>Ascomycota</taxon>
        <taxon>Pezizomycotina</taxon>
        <taxon>Sordariomycetes</taxon>
        <taxon>Hypocreomycetidae</taxon>
        <taxon>Hypocreales</taxon>
        <taxon>Bionectriaceae</taxon>
        <taxon>Clonostachys</taxon>
    </lineage>
</organism>
<protein>
    <recommendedName>
        <fullName evidence="2">COP9 signalosome complex subunit 3 N-terminal helical repeats domain-containing protein</fullName>
    </recommendedName>
</protein>
<dbReference type="InterPro" id="IPR055089">
    <property type="entry name" value="COP9_N"/>
</dbReference>
<dbReference type="Pfam" id="PF22788">
    <property type="entry name" value="COP9_hel_rpt"/>
    <property type="match status" value="1"/>
</dbReference>
<dbReference type="AlphaFoldDB" id="A0A9N9ZD38"/>
<evidence type="ECO:0000256" key="1">
    <source>
        <dbReference type="ARBA" id="ARBA00022490"/>
    </source>
</evidence>
<dbReference type="PANTHER" id="PTHR10758">
    <property type="entry name" value="26S PROTEASOME NON-ATPASE REGULATORY SUBUNIT 3/COP9 SIGNALOSOME COMPLEX SUBUNIT 3"/>
    <property type="match status" value="1"/>
</dbReference>
<feature type="domain" description="COP9 signalosome complex subunit 3 N-terminal helical repeats" evidence="2">
    <location>
        <begin position="48"/>
        <end position="281"/>
    </location>
</feature>
<dbReference type="Proteomes" id="UP000775872">
    <property type="component" value="Unassembled WGS sequence"/>
</dbReference>
<evidence type="ECO:0000259" key="2">
    <source>
        <dbReference type="Pfam" id="PF22788"/>
    </source>
</evidence>
<evidence type="ECO:0000313" key="3">
    <source>
        <dbReference type="EMBL" id="CAH0053188.1"/>
    </source>
</evidence>
<dbReference type="PANTHER" id="PTHR10758:SF1">
    <property type="entry name" value="COP9 SIGNALOSOME COMPLEX SUBUNIT 3"/>
    <property type="match status" value="1"/>
</dbReference>
<evidence type="ECO:0000313" key="4">
    <source>
        <dbReference type="Proteomes" id="UP000775872"/>
    </source>
</evidence>
<keyword evidence="4" id="KW-1185">Reference proteome</keyword>